<dbReference type="Proteomes" id="UP001642540">
    <property type="component" value="Unassembled WGS sequence"/>
</dbReference>
<keyword evidence="3" id="KW-1185">Reference proteome</keyword>
<accession>A0ABP1S7F6</accession>
<dbReference type="InterPro" id="IPR012337">
    <property type="entry name" value="RNaseH-like_sf"/>
</dbReference>
<dbReference type="InterPro" id="IPR045092">
    <property type="entry name" value="Rrp6-like"/>
</dbReference>
<evidence type="ECO:0000313" key="2">
    <source>
        <dbReference type="EMBL" id="CAL8146069.1"/>
    </source>
</evidence>
<sequence>MKMSQQLKAPPKPKLYEIRHALDAKYGAPTHPFHERYPGYPMFRKFIERFNSREYENPKKSTDRHSVAVKEFKFPVSILQTTWYQAESKEAEKTVRVDTLLALQEMIHHFEKDDQFATDMEGGAVRGYRGTHPALIQFSSKTHVQPYVQPYMIWEHMGLLRPMMEDPNRAKIMFGCQNDLIWWHRYFDIVPFPVIDVQAVYQVMNGGQPIKLSKFVESCLPGDTMDKSLTHFDWARRHLPEEAIKYATADSRKLFHAWHNYTIDIEHTSEKKLPEIERALKKIMMGCIKPIKPTPPASPEKMGISEKKICREHFYALWNWRDSVARKRDLTPRDIFRDECIVKQANDFPGFEAIPTRHLYARKYLKQEDNN</sequence>
<dbReference type="Pfam" id="PF01612">
    <property type="entry name" value="DNA_pol_A_exo1"/>
    <property type="match status" value="1"/>
</dbReference>
<dbReference type="Gene3D" id="3.30.420.10">
    <property type="entry name" value="Ribonuclease H-like superfamily/Ribonuclease H"/>
    <property type="match status" value="1"/>
</dbReference>
<evidence type="ECO:0000259" key="1">
    <source>
        <dbReference type="Pfam" id="PF01612"/>
    </source>
</evidence>
<organism evidence="2 3">
    <name type="scientific">Orchesella dallaii</name>
    <dbReference type="NCBI Taxonomy" id="48710"/>
    <lineage>
        <taxon>Eukaryota</taxon>
        <taxon>Metazoa</taxon>
        <taxon>Ecdysozoa</taxon>
        <taxon>Arthropoda</taxon>
        <taxon>Hexapoda</taxon>
        <taxon>Collembola</taxon>
        <taxon>Entomobryomorpha</taxon>
        <taxon>Entomobryoidea</taxon>
        <taxon>Orchesellidae</taxon>
        <taxon>Orchesellinae</taxon>
        <taxon>Orchesella</taxon>
    </lineage>
</organism>
<dbReference type="InterPro" id="IPR010997">
    <property type="entry name" value="HRDC-like_sf"/>
</dbReference>
<gene>
    <name evidence="2" type="ORF">ODALV1_LOCUS30693</name>
</gene>
<name>A0ABP1S7F6_9HEXA</name>
<reference evidence="2 3" key="1">
    <citation type="submission" date="2024-08" db="EMBL/GenBank/DDBJ databases">
        <authorList>
            <person name="Cucini C."/>
            <person name="Frati F."/>
        </authorList>
    </citation>
    <scope>NUCLEOTIDE SEQUENCE [LARGE SCALE GENOMIC DNA]</scope>
</reference>
<proteinExistence type="predicted"/>
<comment type="caution">
    <text evidence="2">The sequence shown here is derived from an EMBL/GenBank/DDBJ whole genome shotgun (WGS) entry which is preliminary data.</text>
</comment>
<protein>
    <recommendedName>
        <fullName evidence="1">3'-5' exonuclease domain-containing protein</fullName>
    </recommendedName>
</protein>
<dbReference type="PANTHER" id="PTHR12124">
    <property type="entry name" value="POLYMYOSITIS/SCLERODERMA AUTOANTIGEN-RELATED"/>
    <property type="match status" value="1"/>
</dbReference>
<dbReference type="SUPFAM" id="SSF47819">
    <property type="entry name" value="HRDC-like"/>
    <property type="match status" value="1"/>
</dbReference>
<feature type="domain" description="3'-5' exonuclease" evidence="1">
    <location>
        <begin position="97"/>
        <end position="259"/>
    </location>
</feature>
<dbReference type="EMBL" id="CAXLJM020000164">
    <property type="protein sequence ID" value="CAL8146069.1"/>
    <property type="molecule type" value="Genomic_DNA"/>
</dbReference>
<dbReference type="PANTHER" id="PTHR12124:SF47">
    <property type="entry name" value="EXOSOME COMPONENT 10"/>
    <property type="match status" value="1"/>
</dbReference>
<dbReference type="InterPro" id="IPR036397">
    <property type="entry name" value="RNaseH_sf"/>
</dbReference>
<dbReference type="InterPro" id="IPR002562">
    <property type="entry name" value="3'-5'_exonuclease_dom"/>
</dbReference>
<dbReference type="SUPFAM" id="SSF53098">
    <property type="entry name" value="Ribonuclease H-like"/>
    <property type="match status" value="1"/>
</dbReference>
<dbReference type="Gene3D" id="1.10.150.80">
    <property type="entry name" value="HRDC domain"/>
    <property type="match status" value="1"/>
</dbReference>
<dbReference type="InterPro" id="IPR044876">
    <property type="entry name" value="HRDC_dom_sf"/>
</dbReference>
<evidence type="ECO:0000313" key="3">
    <source>
        <dbReference type="Proteomes" id="UP001642540"/>
    </source>
</evidence>